<dbReference type="OrthoDB" id="63519at2"/>
<dbReference type="InterPro" id="IPR000073">
    <property type="entry name" value="AB_hydrolase_1"/>
</dbReference>
<dbReference type="EMBL" id="QJVJ01000012">
    <property type="protein sequence ID" value="PYI51493.1"/>
    <property type="molecule type" value="Genomic_DNA"/>
</dbReference>
<evidence type="ECO:0000259" key="1">
    <source>
        <dbReference type="Pfam" id="PF12697"/>
    </source>
</evidence>
<dbReference type="SUPFAM" id="SSF53474">
    <property type="entry name" value="alpha/beta-Hydrolases"/>
    <property type="match status" value="1"/>
</dbReference>
<dbReference type="AlphaFoldDB" id="A0A2V5K1W3"/>
<accession>A0A2V5K1W3</accession>
<gene>
    <name evidence="2" type="ORF">DLM86_24005</name>
</gene>
<evidence type="ECO:0000313" key="3">
    <source>
        <dbReference type="Proteomes" id="UP000247476"/>
    </source>
</evidence>
<sequence>MNNIISKDGTSIAFDRYGSGPAVIMVTGALGYRAFPAQTQMADLLSDRFTVFNYDRRGRGDSGDTMPYAVEREIEDIAALIEAAGGSAFLYGMSSGAILSLEAAEKLAGKIPKLALYEPPLILDGSRPPLPRDYVERIGEAVEAGRREQALEIFMTQALLIPDEYLAPMKESPIWSDLLAVAHTLAYDGMVSRDVMAGRPLPPGKWAGVTSDTFVVSGELSEPFFHDAAKTLVHRLARAKHQVLAGQGHDVAPEALAPLLIEFFGG</sequence>
<dbReference type="GO" id="GO:0046503">
    <property type="term" value="P:glycerolipid catabolic process"/>
    <property type="evidence" value="ECO:0007669"/>
    <property type="project" value="TreeGrafter"/>
</dbReference>
<comment type="caution">
    <text evidence="2">The sequence shown here is derived from an EMBL/GenBank/DDBJ whole genome shotgun (WGS) entry which is preliminary data.</text>
</comment>
<proteinExistence type="predicted"/>
<evidence type="ECO:0000313" key="2">
    <source>
        <dbReference type="EMBL" id="PYI51493.1"/>
    </source>
</evidence>
<dbReference type="PANTHER" id="PTHR43433">
    <property type="entry name" value="HYDROLASE, ALPHA/BETA FOLD FAMILY PROTEIN"/>
    <property type="match status" value="1"/>
</dbReference>
<dbReference type="Pfam" id="PF12697">
    <property type="entry name" value="Abhydrolase_6"/>
    <property type="match status" value="1"/>
</dbReference>
<dbReference type="InterPro" id="IPR050471">
    <property type="entry name" value="AB_hydrolase"/>
</dbReference>
<organism evidence="2 3">
    <name type="scientific">Paenibacillus flagellatus</name>
    <dbReference type="NCBI Taxonomy" id="2211139"/>
    <lineage>
        <taxon>Bacteria</taxon>
        <taxon>Bacillati</taxon>
        <taxon>Bacillota</taxon>
        <taxon>Bacilli</taxon>
        <taxon>Bacillales</taxon>
        <taxon>Paenibacillaceae</taxon>
        <taxon>Paenibacillus</taxon>
    </lineage>
</organism>
<dbReference type="Proteomes" id="UP000247476">
    <property type="component" value="Unassembled WGS sequence"/>
</dbReference>
<dbReference type="PANTHER" id="PTHR43433:SF5">
    <property type="entry name" value="AB HYDROLASE-1 DOMAIN-CONTAINING PROTEIN"/>
    <property type="match status" value="1"/>
</dbReference>
<protein>
    <submittedName>
        <fullName evidence="2">Alpha/beta hydrolase</fullName>
    </submittedName>
</protein>
<name>A0A2V5K1W3_9BACL</name>
<reference evidence="2 3" key="1">
    <citation type="submission" date="2018-05" db="EMBL/GenBank/DDBJ databases">
        <title>Paenibacillus flagellatus sp. nov., isolated from selenium mineral soil.</title>
        <authorList>
            <person name="Dai X."/>
        </authorList>
    </citation>
    <scope>NUCLEOTIDE SEQUENCE [LARGE SCALE GENOMIC DNA]</scope>
    <source>
        <strain evidence="2 3">DXL2</strain>
    </source>
</reference>
<keyword evidence="3" id="KW-1185">Reference proteome</keyword>
<keyword evidence="2" id="KW-0378">Hydrolase</keyword>
<feature type="domain" description="AB hydrolase-1" evidence="1">
    <location>
        <begin position="31"/>
        <end position="253"/>
    </location>
</feature>
<dbReference type="GO" id="GO:0004806">
    <property type="term" value="F:triacylglycerol lipase activity"/>
    <property type="evidence" value="ECO:0007669"/>
    <property type="project" value="TreeGrafter"/>
</dbReference>
<dbReference type="Gene3D" id="3.40.50.1820">
    <property type="entry name" value="alpha/beta hydrolase"/>
    <property type="match status" value="1"/>
</dbReference>
<dbReference type="InterPro" id="IPR029058">
    <property type="entry name" value="AB_hydrolase_fold"/>
</dbReference>